<reference evidence="1 2" key="1">
    <citation type="submission" date="2015-09" db="EMBL/GenBank/DDBJ databases">
        <title>Trachymyrmex zeteki WGS genome.</title>
        <authorList>
            <person name="Nygaard S."/>
            <person name="Hu H."/>
            <person name="Boomsma J."/>
            <person name="Zhang G."/>
        </authorList>
    </citation>
    <scope>NUCLEOTIDE SEQUENCE [LARGE SCALE GENOMIC DNA]</scope>
    <source>
        <strain evidence="1">Tzet28-1</strain>
        <tissue evidence="1">Whole body</tissue>
    </source>
</reference>
<dbReference type="EMBL" id="KQ982572">
    <property type="protein sequence ID" value="KYQ54686.1"/>
    <property type="molecule type" value="Genomic_DNA"/>
</dbReference>
<accession>A0A151X2P4</accession>
<evidence type="ECO:0000313" key="2">
    <source>
        <dbReference type="Proteomes" id="UP000075809"/>
    </source>
</evidence>
<gene>
    <name evidence="1" type="ORF">ALC60_06436</name>
</gene>
<sequence>MKNTFFHTYYVRSNACLICRVLQQGASPNLPRVTVSDNENISHFQCLLFHNFSIFHFQKQFLLLLQKNLFFLYLRYLAKISSFSRCSLRLLRARYPTQMIINRMGIRQASTMPLVMPA</sequence>
<dbReference type="Proteomes" id="UP000075809">
    <property type="component" value="Unassembled WGS sequence"/>
</dbReference>
<organism evidence="1 2">
    <name type="scientific">Mycetomoellerius zeteki</name>
    <dbReference type="NCBI Taxonomy" id="64791"/>
    <lineage>
        <taxon>Eukaryota</taxon>
        <taxon>Metazoa</taxon>
        <taxon>Ecdysozoa</taxon>
        <taxon>Arthropoda</taxon>
        <taxon>Hexapoda</taxon>
        <taxon>Insecta</taxon>
        <taxon>Pterygota</taxon>
        <taxon>Neoptera</taxon>
        <taxon>Endopterygota</taxon>
        <taxon>Hymenoptera</taxon>
        <taxon>Apocrita</taxon>
        <taxon>Aculeata</taxon>
        <taxon>Formicoidea</taxon>
        <taxon>Formicidae</taxon>
        <taxon>Myrmicinae</taxon>
        <taxon>Mycetomoellerius</taxon>
    </lineage>
</organism>
<name>A0A151X2P4_9HYME</name>
<proteinExistence type="predicted"/>
<keyword evidence="2" id="KW-1185">Reference proteome</keyword>
<evidence type="ECO:0000313" key="1">
    <source>
        <dbReference type="EMBL" id="KYQ54686.1"/>
    </source>
</evidence>
<protein>
    <submittedName>
        <fullName evidence="1">Uncharacterized protein</fullName>
    </submittedName>
</protein>
<dbReference type="AlphaFoldDB" id="A0A151X2P4"/>